<dbReference type="Pfam" id="PF14414">
    <property type="entry name" value="WHH"/>
    <property type="match status" value="1"/>
</dbReference>
<sequence length="288" mass="31890">MDNDDIEKKHIATSSGGGYTPLVKGEVSPKTQTLVETLKQLAERQRLARKEELTYSKEDEARWAANRQRVIGRQEKLEVPNFDLDEVLANPELDAVKSVKLDPASMLADDIEELTKEGKKFINKPTLVGAASMAVIAIPGKFLDDAGGRLVKEAFERNPFKEINGRKIINSDLAGKAVKAEGGEVFIDFDGFPDFTPYAEKIVRVDGLTGNRAKDEKLAMQVLGMNDYNKKDMVWHHHQDGKSMMLVPKNVHSVAKGGVNHTGGSAIIKHNKSNPENILNYMSPPEKK</sequence>
<dbReference type="RefSeq" id="WP_228286580.1">
    <property type="nucleotide sequence ID" value="NZ_BBKZ01000071.1"/>
</dbReference>
<dbReference type="EMBL" id="CAKMUD010000078">
    <property type="protein sequence ID" value="CAH1592286.1"/>
    <property type="molecule type" value="Genomic_DNA"/>
</dbReference>
<feature type="compositionally biased region" description="Basic and acidic residues" evidence="1">
    <location>
        <begin position="1"/>
        <end position="10"/>
    </location>
</feature>
<evidence type="ECO:0000313" key="2">
    <source>
        <dbReference type="EMBL" id="CAH1592286.1"/>
    </source>
</evidence>
<dbReference type="AlphaFoldDB" id="A0AAU9QLR5"/>
<dbReference type="InterPro" id="IPR032869">
    <property type="entry name" value="WHH_dom_containing"/>
</dbReference>
<accession>A0AAU9QLR5</accession>
<name>A0AAU9QLR5_9VIBR</name>
<comment type="caution">
    <text evidence="2">The sequence shown here is derived from an EMBL/GenBank/DDBJ whole genome shotgun (WGS) entry which is preliminary data.</text>
</comment>
<evidence type="ECO:0008006" key="4">
    <source>
        <dbReference type="Google" id="ProtNLM"/>
    </source>
</evidence>
<evidence type="ECO:0000313" key="3">
    <source>
        <dbReference type="Proteomes" id="UP001295462"/>
    </source>
</evidence>
<dbReference type="Proteomes" id="UP001295462">
    <property type="component" value="Unassembled WGS sequence"/>
</dbReference>
<feature type="region of interest" description="Disordered" evidence="1">
    <location>
        <begin position="1"/>
        <end position="25"/>
    </location>
</feature>
<protein>
    <recommendedName>
        <fullName evidence="4">HNH endonuclease</fullName>
    </recommendedName>
</protein>
<gene>
    <name evidence="2" type="ORF">THF1A12_250039</name>
</gene>
<evidence type="ECO:0000256" key="1">
    <source>
        <dbReference type="SAM" id="MobiDB-lite"/>
    </source>
</evidence>
<proteinExistence type="predicted"/>
<organism evidence="2 3">
    <name type="scientific">Vibrio jasicida</name>
    <dbReference type="NCBI Taxonomy" id="766224"/>
    <lineage>
        <taxon>Bacteria</taxon>
        <taxon>Pseudomonadati</taxon>
        <taxon>Pseudomonadota</taxon>
        <taxon>Gammaproteobacteria</taxon>
        <taxon>Vibrionales</taxon>
        <taxon>Vibrionaceae</taxon>
        <taxon>Vibrio</taxon>
    </lineage>
</organism>
<reference evidence="2" key="1">
    <citation type="submission" date="2022-01" db="EMBL/GenBank/DDBJ databases">
        <authorList>
            <person name="Lagorce A."/>
        </authorList>
    </citation>
    <scope>NUCLEOTIDE SEQUENCE</scope>
    <source>
        <strain evidence="2">Th15_F1_A12</strain>
    </source>
</reference>